<evidence type="ECO:0000313" key="5">
    <source>
        <dbReference type="EMBL" id="HHR92213.1"/>
    </source>
</evidence>
<dbReference type="EC" id="2.1.1.-" evidence="3"/>
<dbReference type="InterPro" id="IPR003115">
    <property type="entry name" value="ParB_N"/>
</dbReference>
<dbReference type="EMBL" id="DRVY01000049">
    <property type="protein sequence ID" value="HHR92213.1"/>
    <property type="molecule type" value="Genomic_DNA"/>
</dbReference>
<dbReference type="GO" id="GO:0008170">
    <property type="term" value="F:N-methyltransferase activity"/>
    <property type="evidence" value="ECO:0007669"/>
    <property type="project" value="InterPro"/>
</dbReference>
<dbReference type="GO" id="GO:0032259">
    <property type="term" value="P:methylation"/>
    <property type="evidence" value="ECO:0007669"/>
    <property type="project" value="UniProtKB-KW"/>
</dbReference>
<reference evidence="5" key="1">
    <citation type="journal article" date="2020" name="mSystems">
        <title>Genome- and Community-Level Interaction Insights into Carbon Utilization and Element Cycling Functions of Hydrothermarchaeota in Hydrothermal Sediment.</title>
        <authorList>
            <person name="Zhou Z."/>
            <person name="Liu Y."/>
            <person name="Xu W."/>
            <person name="Pan J."/>
            <person name="Luo Z.H."/>
            <person name="Li M."/>
        </authorList>
    </citation>
    <scope>NUCLEOTIDE SEQUENCE [LARGE SCALE GENOMIC DNA]</scope>
    <source>
        <strain evidence="5">SpSt-1042</strain>
    </source>
</reference>
<comment type="similarity">
    <text evidence="3">Belongs to the N(4)/N(6)-methyltransferase family.</text>
</comment>
<dbReference type="GO" id="GO:0003677">
    <property type="term" value="F:DNA binding"/>
    <property type="evidence" value="ECO:0007669"/>
    <property type="project" value="InterPro"/>
</dbReference>
<organism evidence="5">
    <name type="scientific">candidate division CPR3 bacterium</name>
    <dbReference type="NCBI Taxonomy" id="2268181"/>
    <lineage>
        <taxon>Bacteria</taxon>
        <taxon>Bacteria division CPR3</taxon>
    </lineage>
</organism>
<dbReference type="PIRSF" id="PIRSF036758">
    <property type="entry name" value="Aden_M_ParB"/>
    <property type="match status" value="1"/>
</dbReference>
<evidence type="ECO:0000256" key="1">
    <source>
        <dbReference type="ARBA" id="ARBA00022603"/>
    </source>
</evidence>
<protein>
    <recommendedName>
        <fullName evidence="3">Methyltransferase</fullName>
        <ecNumber evidence="3">2.1.1.-</ecNumber>
    </recommendedName>
</protein>
<gene>
    <name evidence="5" type="ORF">ENL96_01740</name>
</gene>
<dbReference type="Pfam" id="PF01555">
    <property type="entry name" value="N6_N4_Mtase"/>
    <property type="match status" value="1"/>
</dbReference>
<sequence>MDKLLWEIDKLHEWDKNPRTISKENFERLKNQIKELGEYKPLIITKDGTVLGGNMRLKAYRELEYKKVWVSIVEANTEEEKIKYALSDNDQLGEYQKDDLANLVGSFPDLDLSNFTIQLDKPKPLGELIDEFKEVVGDEVPEVEESEPKSKHGEIYQLGRHRLMCGDATKMEDVEKLMDGKKVDITFHSPPYNVGHNLGYKKDSKYINDTDNKADYLDLLTKSLENSLDNSRYTFINLQFLENNKRDLATFLYLNLDYFVDIAYWKKSQVAPAMAKNVMNSQVEIILIFSKENNNRAIRTATFKRGSLSKFIETNSASGENKESKIHNATFPIKFVSHFIKNFSKDSVLDLFGGTGSTLIACEQTNRICYMMEIDPHYCDVIRKRYANFIGKKDQWETITPKI</sequence>
<dbReference type="SUPFAM" id="SSF110849">
    <property type="entry name" value="ParB/Sulfiredoxin"/>
    <property type="match status" value="1"/>
</dbReference>
<feature type="domain" description="ParB-like N-terminal" evidence="4">
    <location>
        <begin position="4"/>
        <end position="90"/>
    </location>
</feature>
<dbReference type="PRINTS" id="PR00508">
    <property type="entry name" value="S21N4MTFRASE"/>
</dbReference>
<proteinExistence type="inferred from homology"/>
<comment type="caution">
    <text evidence="5">The sequence shown here is derived from an EMBL/GenBank/DDBJ whole genome shotgun (WGS) entry which is preliminary data.</text>
</comment>
<name>A0A7C5YR69_UNCC3</name>
<evidence type="ECO:0000256" key="3">
    <source>
        <dbReference type="RuleBase" id="RU362026"/>
    </source>
</evidence>
<dbReference type="InterPro" id="IPR036086">
    <property type="entry name" value="ParB/Sulfiredoxin_sf"/>
</dbReference>
<dbReference type="InterPro" id="IPR002941">
    <property type="entry name" value="DNA_methylase_N4/N6"/>
</dbReference>
<dbReference type="Gene3D" id="3.40.50.150">
    <property type="entry name" value="Vaccinia Virus protein VP39"/>
    <property type="match status" value="1"/>
</dbReference>
<dbReference type="SMART" id="SM00470">
    <property type="entry name" value="ParB"/>
    <property type="match status" value="1"/>
</dbReference>
<dbReference type="InterPro" id="IPR015840">
    <property type="entry name" value="DNA_MeTrfase_ParB"/>
</dbReference>
<dbReference type="Gene3D" id="3.90.1530.10">
    <property type="entry name" value="Conserved hypothetical protein from pyrococcus furiosus pfu- 392566-001, ParB domain"/>
    <property type="match status" value="1"/>
</dbReference>
<evidence type="ECO:0000259" key="4">
    <source>
        <dbReference type="SMART" id="SM00470"/>
    </source>
</evidence>
<dbReference type="SUPFAM" id="SSF53335">
    <property type="entry name" value="S-adenosyl-L-methionine-dependent methyltransferases"/>
    <property type="match status" value="1"/>
</dbReference>
<dbReference type="Pfam" id="PF02195">
    <property type="entry name" value="ParB_N"/>
    <property type="match status" value="1"/>
</dbReference>
<dbReference type="InterPro" id="IPR001091">
    <property type="entry name" value="RM_Methyltransferase"/>
</dbReference>
<dbReference type="InterPro" id="IPR029063">
    <property type="entry name" value="SAM-dependent_MTases_sf"/>
</dbReference>
<accession>A0A7C5YR69</accession>
<keyword evidence="1" id="KW-0489">Methyltransferase</keyword>
<dbReference type="AlphaFoldDB" id="A0A7C5YR69"/>
<evidence type="ECO:0000256" key="2">
    <source>
        <dbReference type="ARBA" id="ARBA00022679"/>
    </source>
</evidence>
<keyword evidence="2" id="KW-0808">Transferase</keyword>